<dbReference type="SMART" id="SM00854">
    <property type="entry name" value="PGA_cap"/>
    <property type="match status" value="1"/>
</dbReference>
<dbReference type="InterPro" id="IPR029052">
    <property type="entry name" value="Metallo-depent_PP-like"/>
</dbReference>
<keyword evidence="5" id="KW-1185">Reference proteome</keyword>
<dbReference type="Proteomes" id="UP001597185">
    <property type="component" value="Unassembled WGS sequence"/>
</dbReference>
<dbReference type="EMBL" id="JBHUDB010000011">
    <property type="protein sequence ID" value="MFD1571398.1"/>
    <property type="molecule type" value="Genomic_DNA"/>
</dbReference>
<dbReference type="PANTHER" id="PTHR33393:SF11">
    <property type="entry name" value="POLYGLUTAMINE SYNTHESIS ACCESSORY PROTEIN RV0574C-RELATED"/>
    <property type="match status" value="1"/>
</dbReference>
<comment type="caution">
    <text evidence="4">The sequence shown here is derived from an EMBL/GenBank/DDBJ whole genome shotgun (WGS) entry which is preliminary data.</text>
</comment>
<organism evidence="4 5">
    <name type="scientific">Halorubrum laminariae</name>
    <dbReference type="NCBI Taxonomy" id="1433523"/>
    <lineage>
        <taxon>Archaea</taxon>
        <taxon>Methanobacteriati</taxon>
        <taxon>Methanobacteriota</taxon>
        <taxon>Stenosarchaea group</taxon>
        <taxon>Halobacteria</taxon>
        <taxon>Halobacteriales</taxon>
        <taxon>Haloferacaceae</taxon>
        <taxon>Halorubrum</taxon>
    </lineage>
</organism>
<evidence type="ECO:0000313" key="4">
    <source>
        <dbReference type="EMBL" id="MFD1571398.1"/>
    </source>
</evidence>
<evidence type="ECO:0000256" key="1">
    <source>
        <dbReference type="ARBA" id="ARBA00005662"/>
    </source>
</evidence>
<comment type="similarity">
    <text evidence="1">Belongs to the CapA family.</text>
</comment>
<dbReference type="PROSITE" id="PS51257">
    <property type="entry name" value="PROKAR_LIPOPROTEIN"/>
    <property type="match status" value="1"/>
</dbReference>
<accession>A0ABD6C1U0</accession>
<dbReference type="PROSITE" id="PS51318">
    <property type="entry name" value="TAT"/>
    <property type="match status" value="1"/>
</dbReference>
<sequence>MQTRRNLLTAGGAGAAGLVGLAGCAGAPLGPDENRGDADGNGDATGEDDTADGDDTRIGFVGDLMLGRSVTDRWVDDGDADSTSVWGSTLPRLEALDGLVANLECCISDRGEQWPDKTYYFRSPPTFAIPALEAAGASFVSLANNHILDYREQGLRDTRTHLADADIAHAGAGTNRETALEPAVFEAGDIRVAVFGLTDQSTAFAATDDEPGTAYATLDPGRPGTRALVDDVLDRADELDPDLVVASLHWGPNWETEPRAVHERFGRWLIDRGVDIVHGHSAHVLQGVEVYDGSPIIYDAGDFVDDYVDYIDREGVHNKRSALFELIVRDGDLVELEVVPVHIVDEAATLAEGEVATWVRDTVAERSQPYGTPVRREDGQLTIPLGD</sequence>
<evidence type="ECO:0000256" key="2">
    <source>
        <dbReference type="SAM" id="MobiDB-lite"/>
    </source>
</evidence>
<dbReference type="Gene3D" id="3.60.21.10">
    <property type="match status" value="1"/>
</dbReference>
<evidence type="ECO:0000313" key="5">
    <source>
        <dbReference type="Proteomes" id="UP001597185"/>
    </source>
</evidence>
<proteinExistence type="inferred from homology"/>
<dbReference type="InterPro" id="IPR019079">
    <property type="entry name" value="Capsule_synth_CapA"/>
</dbReference>
<evidence type="ECO:0000259" key="3">
    <source>
        <dbReference type="SMART" id="SM00854"/>
    </source>
</evidence>
<protein>
    <submittedName>
        <fullName evidence="4">CapA family protein</fullName>
    </submittedName>
</protein>
<dbReference type="Pfam" id="PF09587">
    <property type="entry name" value="PGA_cap"/>
    <property type="match status" value="1"/>
</dbReference>
<name>A0ABD6C1U0_9EURY</name>
<dbReference type="RefSeq" id="WP_256417648.1">
    <property type="nucleotide sequence ID" value="NZ_JANHDL010000003.1"/>
</dbReference>
<dbReference type="InterPro" id="IPR006311">
    <property type="entry name" value="TAT_signal"/>
</dbReference>
<dbReference type="SUPFAM" id="SSF56300">
    <property type="entry name" value="Metallo-dependent phosphatases"/>
    <property type="match status" value="1"/>
</dbReference>
<dbReference type="CDD" id="cd07381">
    <property type="entry name" value="MPP_CapA"/>
    <property type="match status" value="1"/>
</dbReference>
<dbReference type="PANTHER" id="PTHR33393">
    <property type="entry name" value="POLYGLUTAMINE SYNTHESIS ACCESSORY PROTEIN RV0574C-RELATED"/>
    <property type="match status" value="1"/>
</dbReference>
<feature type="domain" description="Capsule synthesis protein CapA" evidence="3">
    <location>
        <begin position="57"/>
        <end position="307"/>
    </location>
</feature>
<dbReference type="AlphaFoldDB" id="A0ABD6C1U0"/>
<feature type="region of interest" description="Disordered" evidence="2">
    <location>
        <begin position="30"/>
        <end position="56"/>
    </location>
</feature>
<dbReference type="InterPro" id="IPR052169">
    <property type="entry name" value="CW_Biosynth-Accessory"/>
</dbReference>
<reference evidence="4 5" key="1">
    <citation type="journal article" date="2019" name="Int. J. Syst. Evol. Microbiol.">
        <title>The Global Catalogue of Microorganisms (GCM) 10K type strain sequencing project: providing services to taxonomists for standard genome sequencing and annotation.</title>
        <authorList>
            <consortium name="The Broad Institute Genomics Platform"/>
            <consortium name="The Broad Institute Genome Sequencing Center for Infectious Disease"/>
            <person name="Wu L."/>
            <person name="Ma J."/>
        </authorList>
    </citation>
    <scope>NUCLEOTIDE SEQUENCE [LARGE SCALE GENOMIC DNA]</scope>
    <source>
        <strain evidence="4 5">CGMCC 1.12689</strain>
    </source>
</reference>
<gene>
    <name evidence="4" type="ORF">ACFR9T_12525</name>
</gene>